<dbReference type="Pfam" id="PF08238">
    <property type="entry name" value="Sel1"/>
    <property type="match status" value="8"/>
</dbReference>
<keyword evidence="4" id="KW-1185">Reference proteome</keyword>
<organism evidence="3 4">
    <name type="scientific">Phenylobacterium conjunctum</name>
    <dbReference type="NCBI Taxonomy" id="1298959"/>
    <lineage>
        <taxon>Bacteria</taxon>
        <taxon>Pseudomonadati</taxon>
        <taxon>Pseudomonadota</taxon>
        <taxon>Alphaproteobacteria</taxon>
        <taxon>Caulobacterales</taxon>
        <taxon>Caulobacteraceae</taxon>
        <taxon>Phenylobacterium</taxon>
    </lineage>
</organism>
<dbReference type="PANTHER" id="PTHR11102">
    <property type="entry name" value="SEL-1-LIKE PROTEIN"/>
    <property type="match status" value="1"/>
</dbReference>
<feature type="signal peptide" evidence="2">
    <location>
        <begin position="1"/>
        <end position="21"/>
    </location>
</feature>
<evidence type="ECO:0000313" key="3">
    <source>
        <dbReference type="EMBL" id="MFD1189087.1"/>
    </source>
</evidence>
<dbReference type="RefSeq" id="WP_377352013.1">
    <property type="nucleotide sequence ID" value="NZ_JBHTLQ010000001.1"/>
</dbReference>
<proteinExistence type="predicted"/>
<feature type="compositionally biased region" description="Low complexity" evidence="1">
    <location>
        <begin position="662"/>
        <end position="680"/>
    </location>
</feature>
<dbReference type="Gene3D" id="1.25.40.10">
    <property type="entry name" value="Tetratricopeptide repeat domain"/>
    <property type="match status" value="3"/>
</dbReference>
<evidence type="ECO:0000256" key="1">
    <source>
        <dbReference type="SAM" id="MobiDB-lite"/>
    </source>
</evidence>
<protein>
    <recommendedName>
        <fullName evidence="5">Sel1 repeat family protein</fullName>
    </recommendedName>
</protein>
<sequence>MKRWGLGIAAAALLAAGSAQAQALTLEPWTAADTQKGDVEAAANGDLRAIIAVARRFERGEGVARDPAQAADYWAAAQQRGAAEGAEALRRLAEAGVPIAQYYYGRRLAAAGDDPAEALQWLRLAGDAGVARANLTLATLLTATPATRREAALRLARAGVQDPQLRTLTEVLVRQLPGAPRTVTLTPDGPWPLRARTRITDEELKSSLGRWALDPRQYYASSSQDRARIADGRLFEVMEGAVTGDSVAQSLAFRWLERACMGSTRLDLRACGAFADVGLRFRDSPSSATYYWTGQPRSLDVGHAYELGIGTPVDLRKALIFYSGAIDGAGGKVSAEAEYRLSRMFEAGQGGSRNPALAREYLIRAARDGHVAASYSLALQRLKAPPRTPGDWSDVAENLRVAADGGVPDAAYRLALLIRDNNKVGVRRPNEDLGRYYRMAAEAGNVHAVVGMGLAYRAGWGVPVDYQEASRWFERAAKAGDAEGAWLAGASYLERGDPAGAIPWMRRAAQAGHPKAQAKLNEIMAAGYRERNLAGFLASTFDLLGDVAMATLEDMAEAQAEYQRQLDAEIRRSMMVTAAIAEKGGSGGSSGSSAASGGDSGAGLGADGGGGAGAASGEGSSGVASAGGYGTPAGDAGAGDGGGAQASSFGGDSSGAGGSDGGYANASGGDLQSADGSSASGAGGSGESAHLAITVKDDSEYRAFLAEQERMIQEAYARDDRARADAAAANATAQAQAAADAEAAAAAARAKIPAACMIPPDQRNYSCVSPQ</sequence>
<dbReference type="EMBL" id="JBHTLQ010000001">
    <property type="protein sequence ID" value="MFD1189087.1"/>
    <property type="molecule type" value="Genomic_DNA"/>
</dbReference>
<accession>A0ABW3SYL5</accession>
<reference evidence="4" key="1">
    <citation type="journal article" date="2019" name="Int. J. Syst. Evol. Microbiol.">
        <title>The Global Catalogue of Microorganisms (GCM) 10K type strain sequencing project: providing services to taxonomists for standard genome sequencing and annotation.</title>
        <authorList>
            <consortium name="The Broad Institute Genomics Platform"/>
            <consortium name="The Broad Institute Genome Sequencing Center for Infectious Disease"/>
            <person name="Wu L."/>
            <person name="Ma J."/>
        </authorList>
    </citation>
    <scope>NUCLEOTIDE SEQUENCE [LARGE SCALE GENOMIC DNA]</scope>
    <source>
        <strain evidence="4">CCUG 55074</strain>
    </source>
</reference>
<name>A0ABW3SYL5_9CAUL</name>
<keyword evidence="2" id="KW-0732">Signal</keyword>
<dbReference type="InterPro" id="IPR050767">
    <property type="entry name" value="Sel1_AlgK"/>
</dbReference>
<evidence type="ECO:0000313" key="4">
    <source>
        <dbReference type="Proteomes" id="UP001597216"/>
    </source>
</evidence>
<feature type="region of interest" description="Disordered" evidence="1">
    <location>
        <begin position="660"/>
        <end position="687"/>
    </location>
</feature>
<comment type="caution">
    <text evidence="3">The sequence shown here is derived from an EMBL/GenBank/DDBJ whole genome shotgun (WGS) entry which is preliminary data.</text>
</comment>
<dbReference type="Proteomes" id="UP001597216">
    <property type="component" value="Unassembled WGS sequence"/>
</dbReference>
<feature type="chain" id="PRO_5046400763" description="Sel1 repeat family protein" evidence="2">
    <location>
        <begin position="22"/>
        <end position="771"/>
    </location>
</feature>
<dbReference type="SUPFAM" id="SSF81901">
    <property type="entry name" value="HCP-like"/>
    <property type="match status" value="3"/>
</dbReference>
<evidence type="ECO:0008006" key="5">
    <source>
        <dbReference type="Google" id="ProtNLM"/>
    </source>
</evidence>
<dbReference type="PANTHER" id="PTHR11102:SF160">
    <property type="entry name" value="ERAD-ASSOCIATED E3 UBIQUITIN-PROTEIN LIGASE COMPONENT HRD3"/>
    <property type="match status" value="1"/>
</dbReference>
<dbReference type="SMART" id="SM00671">
    <property type="entry name" value="SEL1"/>
    <property type="match status" value="7"/>
</dbReference>
<evidence type="ECO:0000256" key="2">
    <source>
        <dbReference type="SAM" id="SignalP"/>
    </source>
</evidence>
<dbReference type="InterPro" id="IPR006597">
    <property type="entry name" value="Sel1-like"/>
</dbReference>
<feature type="region of interest" description="Disordered" evidence="1">
    <location>
        <begin position="636"/>
        <end position="655"/>
    </location>
</feature>
<dbReference type="InterPro" id="IPR011990">
    <property type="entry name" value="TPR-like_helical_dom_sf"/>
</dbReference>
<gene>
    <name evidence="3" type="ORF">ACFQ27_00720</name>
</gene>